<dbReference type="Pfam" id="PF01979">
    <property type="entry name" value="Amidohydro_1"/>
    <property type="match status" value="1"/>
</dbReference>
<dbReference type="SUPFAM" id="SSF51556">
    <property type="entry name" value="Metallo-dependent hydrolases"/>
    <property type="match status" value="1"/>
</dbReference>
<dbReference type="PANTHER" id="PTHR43794:SF11">
    <property type="entry name" value="AMIDOHYDROLASE-RELATED DOMAIN-CONTAINING PROTEIN"/>
    <property type="match status" value="1"/>
</dbReference>
<dbReference type="Gene3D" id="3.20.20.140">
    <property type="entry name" value="Metal-dependent hydrolases"/>
    <property type="match status" value="1"/>
</dbReference>
<keyword evidence="4" id="KW-1185">Reference proteome</keyword>
<evidence type="ECO:0000256" key="1">
    <source>
        <dbReference type="ARBA" id="ARBA00022801"/>
    </source>
</evidence>
<accession>A0ABY6HMF8</accession>
<reference evidence="3" key="1">
    <citation type="submission" date="2022-09" db="EMBL/GenBank/DDBJ databases">
        <title>Actin cytoskeleton and complex cell architecture in an #Asgard archaeon.</title>
        <authorList>
            <person name="Ponce Toledo R.I."/>
            <person name="Schleper C."/>
            <person name="Rodrigues Oliveira T."/>
            <person name="Wollweber F."/>
            <person name="Xu J."/>
            <person name="Rittmann S."/>
            <person name="Klingl A."/>
            <person name="Pilhofer M."/>
        </authorList>
    </citation>
    <scope>NUCLEOTIDE SEQUENCE</scope>
    <source>
        <strain evidence="3">B-35</strain>
    </source>
</reference>
<dbReference type="InterPro" id="IPR050287">
    <property type="entry name" value="MTA/SAH_deaminase"/>
</dbReference>
<gene>
    <name evidence="3" type="ORF">NEF87_000886</name>
</gene>
<evidence type="ECO:0000313" key="4">
    <source>
        <dbReference type="Proteomes" id="UP001208689"/>
    </source>
</evidence>
<evidence type="ECO:0000259" key="2">
    <source>
        <dbReference type="Pfam" id="PF01979"/>
    </source>
</evidence>
<sequence>MDIAIINTKLLTFEGRGLGIINDGGLAIENGKITFVGKTTDFQYQSADHIIDGSNLLTMPGLINSHIHTSETLLRGAAQDLPESEWMNKGFGPFKKHLGIEGMVAGAQLGVLEGIRSGTTTFAEYETHVSSLVNNVYLPFKTRVVAIETINEMASDRVKLKPTDLYELDSELGKDPLKRADALFKDFQDHPLVTSMYGPQALDMVSEETLKIVQAKAKEKKCKIHMHIAQGNRERTQIEKRYGKGATTISILNDRNFLDENLVAAHIHDTTIEERELMVQKDVKMVGCPSSISCIDGILPPIGHYLKLGGTAAIGTDQAPGPGHHNLFLELKLASIGTKIISKDPTALPPWESIKLVTINGAKVLGLDQKIGSLKVGKNADVITLNLKKLNLVPVIDNPFHTIIPNLVYSTNGSEVNNVIINGDFIIKDNEFPSLNVEEITSDVSKKARLIFEAATDEWKEADSQMVKYYKKGFL</sequence>
<protein>
    <submittedName>
        <fullName evidence="3">5'-deoxyadenosine deaminase</fullName>
        <ecNumber evidence="3">3.5.4.41</ecNumber>
    </submittedName>
</protein>
<dbReference type="InterPro" id="IPR032466">
    <property type="entry name" value="Metal_Hydrolase"/>
</dbReference>
<dbReference type="EC" id="3.5.4.41" evidence="3"/>
<dbReference type="InterPro" id="IPR006680">
    <property type="entry name" value="Amidohydro-rel"/>
</dbReference>
<name>A0ABY6HMF8_9ARCH</name>
<feature type="domain" description="Amidohydrolase-related" evidence="2">
    <location>
        <begin position="59"/>
        <end position="424"/>
    </location>
</feature>
<dbReference type="PANTHER" id="PTHR43794">
    <property type="entry name" value="AMINOHYDROLASE SSNA-RELATED"/>
    <property type="match status" value="1"/>
</dbReference>
<organism evidence="3 4">
    <name type="scientific">Candidatus Lokiarchaeum ossiferum</name>
    <dbReference type="NCBI Taxonomy" id="2951803"/>
    <lineage>
        <taxon>Archaea</taxon>
        <taxon>Promethearchaeati</taxon>
        <taxon>Promethearchaeota</taxon>
        <taxon>Promethearchaeia</taxon>
        <taxon>Promethearchaeales</taxon>
        <taxon>Promethearchaeaceae</taxon>
        <taxon>Candidatus Lokiarchaeum</taxon>
    </lineage>
</organism>
<dbReference type="InterPro" id="IPR011059">
    <property type="entry name" value="Metal-dep_hydrolase_composite"/>
</dbReference>
<dbReference type="SUPFAM" id="SSF51338">
    <property type="entry name" value="Composite domain of metallo-dependent hydrolases"/>
    <property type="match status" value="1"/>
</dbReference>
<dbReference type="Gene3D" id="2.30.40.10">
    <property type="entry name" value="Urease, subunit C, domain 1"/>
    <property type="match status" value="1"/>
</dbReference>
<evidence type="ECO:0000313" key="3">
    <source>
        <dbReference type="EMBL" id="UYP44601.1"/>
    </source>
</evidence>
<keyword evidence="1 3" id="KW-0378">Hydrolase</keyword>
<proteinExistence type="predicted"/>
<dbReference type="GO" id="GO:0090613">
    <property type="term" value="F:5'-deoxyadenosine deaminase activity"/>
    <property type="evidence" value="ECO:0007669"/>
    <property type="project" value="UniProtKB-EC"/>
</dbReference>
<dbReference type="Proteomes" id="UP001208689">
    <property type="component" value="Chromosome"/>
</dbReference>
<dbReference type="EMBL" id="CP104013">
    <property type="protein sequence ID" value="UYP44601.1"/>
    <property type="molecule type" value="Genomic_DNA"/>
</dbReference>